<name>A0A8H9GD63_9MICO</name>
<gene>
    <name evidence="1" type="ORF">GCM10010102_03760</name>
</gene>
<dbReference type="AlphaFoldDB" id="A0A8H9GD63"/>
<reference evidence="1" key="2">
    <citation type="submission" date="2020-09" db="EMBL/GenBank/DDBJ databases">
        <authorList>
            <person name="Sun Q."/>
            <person name="Ohkuma M."/>
        </authorList>
    </citation>
    <scope>NUCLEOTIDE SEQUENCE</scope>
    <source>
        <strain evidence="1">JCM 3051</strain>
    </source>
</reference>
<protein>
    <submittedName>
        <fullName evidence="1">Uncharacterized protein</fullName>
    </submittedName>
</protein>
<keyword evidence="2" id="KW-1185">Reference proteome</keyword>
<evidence type="ECO:0000313" key="2">
    <source>
        <dbReference type="Proteomes" id="UP000655589"/>
    </source>
</evidence>
<evidence type="ECO:0000313" key="1">
    <source>
        <dbReference type="EMBL" id="GGM11198.1"/>
    </source>
</evidence>
<proteinExistence type="predicted"/>
<sequence>MIAAPGGRAGLVVVLTTVVGAAAVACTGGGTAPPARGPVADDVATRLTVEVDQGREQYAEREVRLRVTNDSDETLTLLSGALDADGFGPSEPVVKRPTALRPGGTRAVTMVLGEARCPGPGRPSAPTATLALALGEGDGRGPATDVVVEGVEDPVGHLERNHAEDCAAAAVAAGVHLSVDENVRVEDRRGAPTALVTLRVEPVPGGPEVTLERIAGTTLMSNPEPVRGTSGWVGSALAGQGSGEIELAVVPARCDVHAVAEDKRGTFLPVTAVVDGVVQDVVHVPMPDAARSAFYDFVGQHCAWPE</sequence>
<reference evidence="1" key="1">
    <citation type="journal article" date="2014" name="Int. J. Syst. Evol. Microbiol.">
        <title>Complete genome sequence of Corynebacterium casei LMG S-19264T (=DSM 44701T), isolated from a smear-ripened cheese.</title>
        <authorList>
            <consortium name="US DOE Joint Genome Institute (JGI-PGF)"/>
            <person name="Walter F."/>
            <person name="Albersmeier A."/>
            <person name="Kalinowski J."/>
            <person name="Ruckert C."/>
        </authorList>
    </citation>
    <scope>NUCLEOTIDE SEQUENCE</scope>
    <source>
        <strain evidence="1">JCM 3051</strain>
    </source>
</reference>
<dbReference type="RefSeq" id="WP_171108404.1">
    <property type="nucleotide sequence ID" value="NZ_BMPT01000001.1"/>
</dbReference>
<dbReference type="Proteomes" id="UP000655589">
    <property type="component" value="Unassembled WGS sequence"/>
</dbReference>
<accession>A0A8H9GD63</accession>
<organism evidence="1 2">
    <name type="scientific">Promicromonospora citrea</name>
    <dbReference type="NCBI Taxonomy" id="43677"/>
    <lineage>
        <taxon>Bacteria</taxon>
        <taxon>Bacillati</taxon>
        <taxon>Actinomycetota</taxon>
        <taxon>Actinomycetes</taxon>
        <taxon>Micrococcales</taxon>
        <taxon>Promicromonosporaceae</taxon>
        <taxon>Promicromonospora</taxon>
    </lineage>
</organism>
<comment type="caution">
    <text evidence="1">The sequence shown here is derived from an EMBL/GenBank/DDBJ whole genome shotgun (WGS) entry which is preliminary data.</text>
</comment>
<dbReference type="EMBL" id="BMPT01000001">
    <property type="protein sequence ID" value="GGM11198.1"/>
    <property type="molecule type" value="Genomic_DNA"/>
</dbReference>